<dbReference type="CDD" id="cd04847">
    <property type="entry name" value="Peptidases_S8_Subtilisin_like_2"/>
    <property type="match status" value="1"/>
</dbReference>
<organism evidence="2 3">
    <name type="scientific">Gemmata massiliana</name>
    <dbReference type="NCBI Taxonomy" id="1210884"/>
    <lineage>
        <taxon>Bacteria</taxon>
        <taxon>Pseudomonadati</taxon>
        <taxon>Planctomycetota</taxon>
        <taxon>Planctomycetia</taxon>
        <taxon>Gemmatales</taxon>
        <taxon>Gemmataceae</taxon>
        <taxon>Gemmata</taxon>
    </lineage>
</organism>
<proteinExistence type="predicted"/>
<dbReference type="AlphaFoldDB" id="A0A6P2DAB3"/>
<reference evidence="2 3" key="1">
    <citation type="submission" date="2019-05" db="EMBL/GenBank/DDBJ databases">
        <authorList>
            <consortium name="Science for Life Laboratories"/>
        </authorList>
    </citation>
    <scope>NUCLEOTIDE SEQUENCE [LARGE SCALE GENOMIC DNA]</scope>
    <source>
        <strain evidence="2">Soil9</strain>
    </source>
</reference>
<dbReference type="InterPro" id="IPR000209">
    <property type="entry name" value="Peptidase_S8/S53_dom"/>
</dbReference>
<dbReference type="InterPro" id="IPR034074">
    <property type="entry name" value="Y4bN_pept_dom"/>
</dbReference>
<dbReference type="InterPro" id="IPR036852">
    <property type="entry name" value="Peptidase_S8/S53_dom_sf"/>
</dbReference>
<evidence type="ECO:0000259" key="1">
    <source>
        <dbReference type="Pfam" id="PF00082"/>
    </source>
</evidence>
<evidence type="ECO:0000313" key="3">
    <source>
        <dbReference type="Proteomes" id="UP000464178"/>
    </source>
</evidence>
<dbReference type="GO" id="GO:0004252">
    <property type="term" value="F:serine-type endopeptidase activity"/>
    <property type="evidence" value="ECO:0007669"/>
    <property type="project" value="InterPro"/>
</dbReference>
<dbReference type="EMBL" id="LR593886">
    <property type="protein sequence ID" value="VTR97873.1"/>
    <property type="molecule type" value="Genomic_DNA"/>
</dbReference>
<evidence type="ECO:0000313" key="2">
    <source>
        <dbReference type="EMBL" id="VTR97873.1"/>
    </source>
</evidence>
<gene>
    <name evidence="2" type="ORF">SOIL9_04990</name>
</gene>
<name>A0A6P2DAB3_9BACT</name>
<dbReference type="KEGG" id="gms:SOIL9_04990"/>
<protein>
    <recommendedName>
        <fullName evidence="1">Peptidase S8/S53 domain-containing protein</fullName>
    </recommendedName>
</protein>
<dbReference type="SUPFAM" id="SSF52743">
    <property type="entry name" value="Subtilisin-like"/>
    <property type="match status" value="1"/>
</dbReference>
<keyword evidence="3" id="KW-1185">Reference proteome</keyword>
<dbReference type="Pfam" id="PF00082">
    <property type="entry name" value="Peptidase_S8"/>
    <property type="match status" value="1"/>
</dbReference>
<accession>A0A6P2DAB3</accession>
<dbReference type="Proteomes" id="UP000464178">
    <property type="component" value="Chromosome"/>
</dbReference>
<dbReference type="Gene3D" id="3.40.50.200">
    <property type="entry name" value="Peptidase S8/S53 domain"/>
    <property type="match status" value="1"/>
</dbReference>
<dbReference type="GO" id="GO:0006508">
    <property type="term" value="P:proteolysis"/>
    <property type="evidence" value="ECO:0007669"/>
    <property type="project" value="InterPro"/>
</dbReference>
<feature type="domain" description="Peptidase S8/S53" evidence="1">
    <location>
        <begin position="28"/>
        <end position="216"/>
    </location>
</feature>
<sequence length="227" mass="24492">MRQPCGRLLNNGNENFPSTSCRIVDVVALDRDGSIDEYDLLTVIDNAITKYPFVRVWNLSLGRDTPCVDDRHSPLGSALDERMKTHDIVFVCAAGNYETTPLRNWPPDGSIASDEDRICPPADALRGVTVGGIAHLDNRNTCVRQGEPSPFTRRGPAPSFGIKPEVAYPAGNCDKDGRHTQTGIVSIDSNGNETESVGTSYATPLASSVMANLISELTDCPVCGDLQ</sequence>